<reference evidence="4 5" key="1">
    <citation type="journal article" date="2015" name="Proc. Natl. Acad. Sci. U.S.A.">
        <title>The resurrection genome of Boea hygrometrica: A blueprint for survival of dehydration.</title>
        <authorList>
            <person name="Xiao L."/>
            <person name="Yang G."/>
            <person name="Zhang L."/>
            <person name="Yang X."/>
            <person name="Zhao S."/>
            <person name="Ji Z."/>
            <person name="Zhou Q."/>
            <person name="Hu M."/>
            <person name="Wang Y."/>
            <person name="Chen M."/>
            <person name="Xu Y."/>
            <person name="Jin H."/>
            <person name="Xiao X."/>
            <person name="Hu G."/>
            <person name="Bao F."/>
            <person name="Hu Y."/>
            <person name="Wan P."/>
            <person name="Li L."/>
            <person name="Deng X."/>
            <person name="Kuang T."/>
            <person name="Xiang C."/>
            <person name="Zhu J.K."/>
            <person name="Oliver M.J."/>
            <person name="He Y."/>
        </authorList>
    </citation>
    <scope>NUCLEOTIDE SEQUENCE [LARGE SCALE GENOMIC DNA]</scope>
    <source>
        <strain evidence="5">cv. XS01</strain>
    </source>
</reference>
<keyword evidence="1 2" id="KW-0732">Signal</keyword>
<dbReference type="NCBIfam" id="TIGR01614">
    <property type="entry name" value="PME_inhib"/>
    <property type="match status" value="1"/>
</dbReference>
<dbReference type="Proteomes" id="UP000250235">
    <property type="component" value="Unassembled WGS sequence"/>
</dbReference>
<evidence type="ECO:0000256" key="2">
    <source>
        <dbReference type="SAM" id="SignalP"/>
    </source>
</evidence>
<feature type="domain" description="Pectinesterase inhibitor" evidence="3">
    <location>
        <begin position="32"/>
        <end position="189"/>
    </location>
</feature>
<dbReference type="GO" id="GO:0004857">
    <property type="term" value="F:enzyme inhibitor activity"/>
    <property type="evidence" value="ECO:0007669"/>
    <property type="project" value="InterPro"/>
</dbReference>
<dbReference type="PANTHER" id="PTHR31080">
    <property type="entry name" value="PECTINESTERASE INHIBITOR-LIKE"/>
    <property type="match status" value="1"/>
</dbReference>
<sequence>MFALLKPFPPSKQLAWILILCCCLASQDAGSNSNNYTEDACSVTPHRDLCIHSLASFSNEARQNPSKWARAGVSVTIGEAKKVAGSFADMNRTGRGVVARGRNRIAISDCVDCFQDALDNLHESLDVLRNLSVVQFGSQMEDVTTWVSAALTDGDTCLDGFDQARGRQLTSLLNCVSKVSYLTSNALALVNKLATTGPGGLTE</sequence>
<dbReference type="EMBL" id="KV006883">
    <property type="protein sequence ID" value="KZV32352.1"/>
    <property type="molecule type" value="Genomic_DNA"/>
</dbReference>
<dbReference type="PANTHER" id="PTHR31080:SF158">
    <property type="entry name" value="PLANT INVERTASE_PECTIN METHYLESTERASE INHIBITOR SUPERFAMILY PROTEIN"/>
    <property type="match status" value="1"/>
</dbReference>
<feature type="signal peptide" evidence="2">
    <location>
        <begin position="1"/>
        <end position="29"/>
    </location>
</feature>
<organism evidence="4 5">
    <name type="scientific">Dorcoceras hygrometricum</name>
    <dbReference type="NCBI Taxonomy" id="472368"/>
    <lineage>
        <taxon>Eukaryota</taxon>
        <taxon>Viridiplantae</taxon>
        <taxon>Streptophyta</taxon>
        <taxon>Embryophyta</taxon>
        <taxon>Tracheophyta</taxon>
        <taxon>Spermatophyta</taxon>
        <taxon>Magnoliopsida</taxon>
        <taxon>eudicotyledons</taxon>
        <taxon>Gunneridae</taxon>
        <taxon>Pentapetalae</taxon>
        <taxon>asterids</taxon>
        <taxon>lamiids</taxon>
        <taxon>Lamiales</taxon>
        <taxon>Gesneriaceae</taxon>
        <taxon>Didymocarpoideae</taxon>
        <taxon>Trichosporeae</taxon>
        <taxon>Loxocarpinae</taxon>
        <taxon>Dorcoceras</taxon>
    </lineage>
</organism>
<dbReference type="InterPro" id="IPR051955">
    <property type="entry name" value="PME_Inhibitor"/>
</dbReference>
<accession>A0A2Z7BDB8</accession>
<dbReference type="SUPFAM" id="SSF101148">
    <property type="entry name" value="Plant invertase/pectin methylesterase inhibitor"/>
    <property type="match status" value="1"/>
</dbReference>
<keyword evidence="5" id="KW-1185">Reference proteome</keyword>
<dbReference type="InterPro" id="IPR035513">
    <property type="entry name" value="Invertase/methylesterase_inhib"/>
</dbReference>
<evidence type="ECO:0000256" key="1">
    <source>
        <dbReference type="ARBA" id="ARBA00022729"/>
    </source>
</evidence>
<proteinExistence type="predicted"/>
<evidence type="ECO:0000313" key="5">
    <source>
        <dbReference type="Proteomes" id="UP000250235"/>
    </source>
</evidence>
<name>A0A2Z7BDB8_9LAMI</name>
<dbReference type="OrthoDB" id="1430376at2759"/>
<dbReference type="Pfam" id="PF04043">
    <property type="entry name" value="PMEI"/>
    <property type="match status" value="1"/>
</dbReference>
<evidence type="ECO:0000259" key="3">
    <source>
        <dbReference type="SMART" id="SM00856"/>
    </source>
</evidence>
<dbReference type="Gene3D" id="1.20.140.40">
    <property type="entry name" value="Invertase/pectin methylesterase inhibitor family protein"/>
    <property type="match status" value="1"/>
</dbReference>
<dbReference type="InterPro" id="IPR006501">
    <property type="entry name" value="Pectinesterase_inhib_dom"/>
</dbReference>
<dbReference type="CDD" id="cd15798">
    <property type="entry name" value="PMEI-like_3"/>
    <property type="match status" value="1"/>
</dbReference>
<dbReference type="AlphaFoldDB" id="A0A2Z7BDB8"/>
<dbReference type="SMART" id="SM00856">
    <property type="entry name" value="PMEI"/>
    <property type="match status" value="1"/>
</dbReference>
<feature type="chain" id="PRO_5016240140" description="Pectinesterase inhibitor domain-containing protein" evidence="2">
    <location>
        <begin position="30"/>
        <end position="203"/>
    </location>
</feature>
<gene>
    <name evidence="4" type="ORF">F511_03635</name>
</gene>
<evidence type="ECO:0000313" key="4">
    <source>
        <dbReference type="EMBL" id="KZV32352.1"/>
    </source>
</evidence>
<protein>
    <recommendedName>
        <fullName evidence="3">Pectinesterase inhibitor domain-containing protein</fullName>
    </recommendedName>
</protein>